<dbReference type="OrthoDB" id="9770036at2"/>
<keyword evidence="10" id="KW-0378">Hydrolase</keyword>
<dbReference type="Pfam" id="PF12704">
    <property type="entry name" value="MacB_PCD"/>
    <property type="match status" value="1"/>
</dbReference>
<keyword evidence="10" id="KW-0067">ATP-binding</keyword>
<accession>A0A399EK41</accession>
<evidence type="ECO:0000259" key="9">
    <source>
        <dbReference type="Pfam" id="PF12704"/>
    </source>
</evidence>
<keyword evidence="3 7" id="KW-0812">Transmembrane</keyword>
<feature type="domain" description="MacB-like periplasmic core" evidence="9">
    <location>
        <begin position="21"/>
        <end position="245"/>
    </location>
</feature>
<organism evidence="10 11">
    <name type="scientific">Meiothermus luteus</name>
    <dbReference type="NCBI Taxonomy" id="2026184"/>
    <lineage>
        <taxon>Bacteria</taxon>
        <taxon>Thermotogati</taxon>
        <taxon>Deinococcota</taxon>
        <taxon>Deinococci</taxon>
        <taxon>Thermales</taxon>
        <taxon>Thermaceae</taxon>
        <taxon>Meiothermus</taxon>
    </lineage>
</organism>
<dbReference type="GO" id="GO:0005524">
    <property type="term" value="F:ATP binding"/>
    <property type="evidence" value="ECO:0007669"/>
    <property type="project" value="UniProtKB-KW"/>
</dbReference>
<dbReference type="InterPro" id="IPR050250">
    <property type="entry name" value="Macrolide_Exporter_MacB"/>
</dbReference>
<dbReference type="AlphaFoldDB" id="A0A399EK41"/>
<gene>
    <name evidence="10" type="primary">macB_3</name>
    <name evidence="10" type="ORF">Mlute_02194</name>
</gene>
<keyword evidence="11" id="KW-1185">Reference proteome</keyword>
<dbReference type="PANTHER" id="PTHR30572:SF4">
    <property type="entry name" value="ABC TRANSPORTER PERMEASE YTRF"/>
    <property type="match status" value="1"/>
</dbReference>
<evidence type="ECO:0000256" key="6">
    <source>
        <dbReference type="ARBA" id="ARBA00038076"/>
    </source>
</evidence>
<dbReference type="Pfam" id="PF02687">
    <property type="entry name" value="FtsX"/>
    <property type="match status" value="1"/>
</dbReference>
<dbReference type="GO" id="GO:0016787">
    <property type="term" value="F:hydrolase activity"/>
    <property type="evidence" value="ECO:0007669"/>
    <property type="project" value="UniProtKB-KW"/>
</dbReference>
<evidence type="ECO:0000256" key="2">
    <source>
        <dbReference type="ARBA" id="ARBA00022475"/>
    </source>
</evidence>
<dbReference type="EC" id="3.6.3.-" evidence="10"/>
<comment type="similarity">
    <text evidence="6">Belongs to the ABC-4 integral membrane protein family.</text>
</comment>
<name>A0A399EK41_9DEIN</name>
<dbReference type="EMBL" id="QWKZ01000080">
    <property type="protein sequence ID" value="RIH83459.1"/>
    <property type="molecule type" value="Genomic_DNA"/>
</dbReference>
<feature type="transmembrane region" description="Helical" evidence="7">
    <location>
        <begin position="277"/>
        <end position="302"/>
    </location>
</feature>
<dbReference type="InterPro" id="IPR003838">
    <property type="entry name" value="ABC3_permease_C"/>
</dbReference>
<reference evidence="10 11" key="1">
    <citation type="submission" date="2018-08" db="EMBL/GenBank/DDBJ databases">
        <title>Meiothermus luteus KCTC 52599 genome sequencing project.</title>
        <authorList>
            <person name="Da Costa M.S."/>
            <person name="Albuquerque L."/>
            <person name="Raposo P."/>
            <person name="Froufe H.J.C."/>
            <person name="Barroso C.S."/>
            <person name="Egas C."/>
        </authorList>
    </citation>
    <scope>NUCLEOTIDE SEQUENCE [LARGE SCALE GENOMIC DNA]</scope>
    <source>
        <strain evidence="10 11">KCTC 52599</strain>
    </source>
</reference>
<keyword evidence="4 7" id="KW-1133">Transmembrane helix</keyword>
<evidence type="ECO:0000313" key="11">
    <source>
        <dbReference type="Proteomes" id="UP000265800"/>
    </source>
</evidence>
<evidence type="ECO:0000256" key="3">
    <source>
        <dbReference type="ARBA" id="ARBA00022692"/>
    </source>
</evidence>
<keyword evidence="2" id="KW-1003">Cell membrane</keyword>
<dbReference type="GO" id="GO:0022857">
    <property type="term" value="F:transmembrane transporter activity"/>
    <property type="evidence" value="ECO:0007669"/>
    <property type="project" value="TreeGrafter"/>
</dbReference>
<feature type="domain" description="ABC3 transporter permease C-terminal" evidence="8">
    <location>
        <begin position="282"/>
        <end position="395"/>
    </location>
</feature>
<dbReference type="PANTHER" id="PTHR30572">
    <property type="entry name" value="MEMBRANE COMPONENT OF TRANSPORTER-RELATED"/>
    <property type="match status" value="1"/>
</dbReference>
<evidence type="ECO:0000256" key="1">
    <source>
        <dbReference type="ARBA" id="ARBA00004651"/>
    </source>
</evidence>
<evidence type="ECO:0000256" key="4">
    <source>
        <dbReference type="ARBA" id="ARBA00022989"/>
    </source>
</evidence>
<keyword evidence="10" id="KW-0547">Nucleotide-binding</keyword>
<comment type="caution">
    <text evidence="10">The sequence shown here is derived from an EMBL/GenBank/DDBJ whole genome shotgun (WGS) entry which is preliminary data.</text>
</comment>
<protein>
    <submittedName>
        <fullName evidence="10">Macrolide export ATP-binding/permease protein MacB</fullName>
        <ecNumber evidence="10">3.6.3.-</ecNumber>
    </submittedName>
</protein>
<feature type="transmembrane region" description="Helical" evidence="7">
    <location>
        <begin position="326"/>
        <end position="352"/>
    </location>
</feature>
<proteinExistence type="inferred from homology"/>
<keyword evidence="5 7" id="KW-0472">Membrane</keyword>
<dbReference type="InterPro" id="IPR025857">
    <property type="entry name" value="MacB_PCD"/>
</dbReference>
<evidence type="ECO:0000256" key="7">
    <source>
        <dbReference type="SAM" id="Phobius"/>
    </source>
</evidence>
<feature type="transmembrane region" description="Helical" evidence="7">
    <location>
        <begin position="358"/>
        <end position="385"/>
    </location>
</feature>
<dbReference type="Proteomes" id="UP000265800">
    <property type="component" value="Unassembled WGS sequence"/>
</dbReference>
<dbReference type="GO" id="GO:0005886">
    <property type="term" value="C:plasma membrane"/>
    <property type="evidence" value="ECO:0007669"/>
    <property type="project" value="UniProtKB-SubCell"/>
</dbReference>
<evidence type="ECO:0000313" key="10">
    <source>
        <dbReference type="EMBL" id="RIH83459.1"/>
    </source>
</evidence>
<evidence type="ECO:0000256" key="5">
    <source>
        <dbReference type="ARBA" id="ARBA00023136"/>
    </source>
</evidence>
<feature type="transmembrane region" description="Helical" evidence="7">
    <location>
        <begin position="21"/>
        <end position="41"/>
    </location>
</feature>
<evidence type="ECO:0000259" key="8">
    <source>
        <dbReference type="Pfam" id="PF02687"/>
    </source>
</evidence>
<comment type="subcellular location">
    <subcellularLocation>
        <location evidence="1">Cell membrane</location>
        <topology evidence="1">Multi-pass membrane protein</topology>
    </subcellularLocation>
</comment>
<sequence length="402" mass="43100">MNPLENLRMAFESLWANKLRSFLALLGIVIGVFSVTAMVSLGQMATAGITQDLEAIAGRSIFVQPNFNEGHDFSTAPIREEDLRSLEGLPAVVIPQLFGNLQYEARPGERRSIQLQGTPGDLPRLDPTFKIARGRYFTEAEARGGLAVAVLSDRAAKDLFPGREAVGQVVRLFYPGGGRLELTVVGVLAPPAGIFGGLGAAATVYAPIPLVWNTSPTARRGEYAFLVLSLKKEADAAQVKRQVERIFEARHGKGRYQITSTESFQDTLRSITRILQVLLGGIAGLSLLVGGIGIMNIMLVSVTERTREIGLRKALGATSSQIRQQFLIEAVVLTLLGGVLGVALAAGLLLLVTLAVPFFVYILSPITVLLALAVSALVGLFFGVWPAARAAALNPIEALRYE</sequence>